<protein>
    <submittedName>
        <fullName evidence="1">Uncharacterized protein</fullName>
    </submittedName>
</protein>
<organism evidence="1 2">
    <name type="scientific">Halobacillus litoralis</name>
    <dbReference type="NCBI Taxonomy" id="45668"/>
    <lineage>
        <taxon>Bacteria</taxon>
        <taxon>Bacillati</taxon>
        <taxon>Bacillota</taxon>
        <taxon>Bacilli</taxon>
        <taxon>Bacillales</taxon>
        <taxon>Bacillaceae</taxon>
        <taxon>Halobacillus</taxon>
    </lineage>
</organism>
<dbReference type="AlphaFoldDB" id="A0A845DXC8"/>
<evidence type="ECO:0000313" key="1">
    <source>
        <dbReference type="EMBL" id="MYL22036.1"/>
    </source>
</evidence>
<name>A0A845DXC8_9BACI</name>
<dbReference type="Proteomes" id="UP000460949">
    <property type="component" value="Unassembled WGS sequence"/>
</dbReference>
<reference evidence="1 2" key="1">
    <citation type="submission" date="2019-11" db="EMBL/GenBank/DDBJ databases">
        <title>Genome sequences of 17 halophilic strains isolated from different environments.</title>
        <authorList>
            <person name="Furrow R.E."/>
        </authorList>
    </citation>
    <scope>NUCLEOTIDE SEQUENCE [LARGE SCALE GENOMIC DNA]</scope>
    <source>
        <strain evidence="1 2">22511_23_Filter</strain>
    </source>
</reference>
<comment type="caution">
    <text evidence="1">The sequence shown here is derived from an EMBL/GenBank/DDBJ whole genome shotgun (WGS) entry which is preliminary data.</text>
</comment>
<gene>
    <name evidence="1" type="ORF">GLW04_19360</name>
</gene>
<evidence type="ECO:0000313" key="2">
    <source>
        <dbReference type="Proteomes" id="UP000460949"/>
    </source>
</evidence>
<accession>A0A845DXC8</accession>
<dbReference type="EMBL" id="WMET01000011">
    <property type="protein sequence ID" value="MYL22036.1"/>
    <property type="molecule type" value="Genomic_DNA"/>
</dbReference>
<sequence length="225" mass="26615">MKYHERLYIKNSYLDYLIFGHWSCLRCFFEGIPSWVYNNQINRQEAKYLLTEMVSDIFDIPLDVSFGYRTDVVRKIKSKRSYSLIETTMKAEILRLYNITQDNLKSVTNTNSVLLYRGLNRPELQYFYKDPINLKTNTLSSFTTNKDLYQNEIQVSVEVPIKNILFFENLSPLQELLDKGRAALITTGLYAEREVIVMNKEKYFNIKEVTYLSEATRMGREIEEV</sequence>
<dbReference type="RefSeq" id="WP_160839950.1">
    <property type="nucleotide sequence ID" value="NZ_WMET01000011.1"/>
</dbReference>
<proteinExistence type="predicted"/>